<keyword evidence="1" id="KW-1185">Reference proteome</keyword>
<dbReference type="Proteomes" id="UP000887569">
    <property type="component" value="Unplaced"/>
</dbReference>
<dbReference type="AlphaFoldDB" id="A0A915CBP1"/>
<dbReference type="WBParaSite" id="PgR115X_g006_t02">
    <property type="protein sequence ID" value="PgR115X_g006_t02"/>
    <property type="gene ID" value="PgR115X_g006"/>
</dbReference>
<protein>
    <submittedName>
        <fullName evidence="2">Uncharacterized protein</fullName>
    </submittedName>
</protein>
<organism evidence="1 2">
    <name type="scientific">Parascaris univalens</name>
    <name type="common">Nematode worm</name>
    <dbReference type="NCBI Taxonomy" id="6257"/>
    <lineage>
        <taxon>Eukaryota</taxon>
        <taxon>Metazoa</taxon>
        <taxon>Ecdysozoa</taxon>
        <taxon>Nematoda</taxon>
        <taxon>Chromadorea</taxon>
        <taxon>Rhabditida</taxon>
        <taxon>Spirurina</taxon>
        <taxon>Ascaridomorpha</taxon>
        <taxon>Ascaridoidea</taxon>
        <taxon>Ascarididae</taxon>
        <taxon>Parascaris</taxon>
    </lineage>
</organism>
<name>A0A915CBP1_PARUN</name>
<proteinExistence type="predicted"/>
<evidence type="ECO:0000313" key="2">
    <source>
        <dbReference type="WBParaSite" id="PgR115X_g006_t02"/>
    </source>
</evidence>
<evidence type="ECO:0000313" key="1">
    <source>
        <dbReference type="Proteomes" id="UP000887569"/>
    </source>
</evidence>
<sequence length="31" mass="3644">MKGARKNTFLEPEKVLVLPLPFQRSKKLDFI</sequence>
<reference evidence="2" key="1">
    <citation type="submission" date="2022-11" db="UniProtKB">
        <authorList>
            <consortium name="WormBaseParasite"/>
        </authorList>
    </citation>
    <scope>IDENTIFICATION</scope>
</reference>
<accession>A0A915CBP1</accession>